<sequence length="88" mass="9173">MSDPTKPTVSEDSTQTSTNVAKNAVVKNWKTTSVGVVLAITGFIAFSPKNFGGDQAIIVELSKYIHMGGLAALGIVAKDYNVSGGSNR</sequence>
<dbReference type="Proteomes" id="UP000271624">
    <property type="component" value="Unassembled WGS sequence"/>
</dbReference>
<name>A0A3S1CSR7_9CYAN</name>
<keyword evidence="2" id="KW-1185">Reference proteome</keyword>
<organism evidence="1 2">
    <name type="scientific">Dulcicalothrix desertica PCC 7102</name>
    <dbReference type="NCBI Taxonomy" id="232991"/>
    <lineage>
        <taxon>Bacteria</taxon>
        <taxon>Bacillati</taxon>
        <taxon>Cyanobacteriota</taxon>
        <taxon>Cyanophyceae</taxon>
        <taxon>Nostocales</taxon>
        <taxon>Calotrichaceae</taxon>
        <taxon>Dulcicalothrix</taxon>
    </lineage>
</organism>
<comment type="caution">
    <text evidence="1">The sequence shown here is derived from an EMBL/GenBank/DDBJ whole genome shotgun (WGS) entry which is preliminary data.</text>
</comment>
<evidence type="ECO:0000313" key="2">
    <source>
        <dbReference type="Proteomes" id="UP000271624"/>
    </source>
</evidence>
<proteinExistence type="predicted"/>
<dbReference type="EMBL" id="RSCL01000004">
    <property type="protein sequence ID" value="RUT07859.1"/>
    <property type="molecule type" value="Genomic_DNA"/>
</dbReference>
<evidence type="ECO:0000313" key="1">
    <source>
        <dbReference type="EMBL" id="RUT07859.1"/>
    </source>
</evidence>
<accession>A0A3S1CSR7</accession>
<reference evidence="1" key="1">
    <citation type="submission" date="2018-12" db="EMBL/GenBank/DDBJ databases">
        <authorList>
            <person name="Will S."/>
            <person name="Neumann-Schaal M."/>
            <person name="Henke P."/>
        </authorList>
    </citation>
    <scope>NUCLEOTIDE SEQUENCE</scope>
    <source>
        <strain evidence="1">PCC 7102</strain>
    </source>
</reference>
<protein>
    <submittedName>
        <fullName evidence="1">Uncharacterized protein</fullName>
    </submittedName>
</protein>
<reference evidence="1" key="2">
    <citation type="journal article" date="2019" name="Genome Biol. Evol.">
        <title>Day and night: Metabolic profiles and evolutionary relationships of six axenic non-marine cyanobacteria.</title>
        <authorList>
            <person name="Will S.E."/>
            <person name="Henke P."/>
            <person name="Boedeker C."/>
            <person name="Huang S."/>
            <person name="Brinkmann H."/>
            <person name="Rohde M."/>
            <person name="Jarek M."/>
            <person name="Friedl T."/>
            <person name="Seufert S."/>
            <person name="Schumacher M."/>
            <person name="Overmann J."/>
            <person name="Neumann-Schaal M."/>
            <person name="Petersen J."/>
        </authorList>
    </citation>
    <scope>NUCLEOTIDE SEQUENCE [LARGE SCALE GENOMIC DNA]</scope>
    <source>
        <strain evidence="1">PCC 7102</strain>
    </source>
</reference>
<dbReference type="OrthoDB" id="517359at2"/>
<dbReference type="RefSeq" id="WP_127080709.1">
    <property type="nucleotide sequence ID" value="NZ_RSCL01000004.1"/>
</dbReference>
<dbReference type="AlphaFoldDB" id="A0A3S1CSR7"/>
<gene>
    <name evidence="1" type="ORF">DSM106972_021190</name>
</gene>